<organism evidence="3 4">
    <name type="scientific">Rhynchospora tenuis</name>
    <dbReference type="NCBI Taxonomy" id="198213"/>
    <lineage>
        <taxon>Eukaryota</taxon>
        <taxon>Viridiplantae</taxon>
        <taxon>Streptophyta</taxon>
        <taxon>Embryophyta</taxon>
        <taxon>Tracheophyta</taxon>
        <taxon>Spermatophyta</taxon>
        <taxon>Magnoliopsida</taxon>
        <taxon>Liliopsida</taxon>
        <taxon>Poales</taxon>
        <taxon>Cyperaceae</taxon>
        <taxon>Cyperoideae</taxon>
        <taxon>Rhynchosporeae</taxon>
        <taxon>Rhynchospora</taxon>
    </lineage>
</organism>
<feature type="domain" description="ARC105/Med15 mediator subunit C-terminal" evidence="2">
    <location>
        <begin position="163"/>
        <end position="238"/>
    </location>
</feature>
<accession>A0AAD5ZHF5</accession>
<feature type="region of interest" description="Disordered" evidence="1">
    <location>
        <begin position="40"/>
        <end position="62"/>
    </location>
</feature>
<dbReference type="EMBL" id="JAMRDG010000001">
    <property type="protein sequence ID" value="KAJ3697853.1"/>
    <property type="molecule type" value="Genomic_DNA"/>
</dbReference>
<evidence type="ECO:0000313" key="3">
    <source>
        <dbReference type="EMBL" id="KAJ3697853.1"/>
    </source>
</evidence>
<evidence type="ECO:0000256" key="1">
    <source>
        <dbReference type="SAM" id="MobiDB-lite"/>
    </source>
</evidence>
<dbReference type="Pfam" id="PF21539">
    <property type="entry name" value="Med15_C"/>
    <property type="match status" value="1"/>
</dbReference>
<protein>
    <recommendedName>
        <fullName evidence="2">ARC105/Med15 mediator subunit C-terminal domain-containing protein</fullName>
    </recommendedName>
</protein>
<gene>
    <name evidence="3" type="ORF">LUZ61_001558</name>
</gene>
<dbReference type="AlphaFoldDB" id="A0AAD5ZHF5"/>
<evidence type="ECO:0000259" key="2">
    <source>
        <dbReference type="Pfam" id="PF21539"/>
    </source>
</evidence>
<evidence type="ECO:0000313" key="4">
    <source>
        <dbReference type="Proteomes" id="UP001210211"/>
    </source>
</evidence>
<dbReference type="GO" id="GO:0003713">
    <property type="term" value="F:transcription coactivator activity"/>
    <property type="evidence" value="ECO:0007669"/>
    <property type="project" value="InterPro"/>
</dbReference>
<dbReference type="GO" id="GO:0031490">
    <property type="term" value="F:chromatin DNA binding"/>
    <property type="evidence" value="ECO:0007669"/>
    <property type="project" value="InterPro"/>
</dbReference>
<proteinExistence type="predicted"/>
<keyword evidence="4" id="KW-1185">Reference proteome</keyword>
<name>A0AAD5ZHF5_9POAL</name>
<dbReference type="InterPro" id="IPR048386">
    <property type="entry name" value="Med15_C"/>
</dbReference>
<dbReference type="InterPro" id="IPR044661">
    <property type="entry name" value="MED15a/b/c-like"/>
</dbReference>
<dbReference type="PANTHER" id="PTHR33137:SF4">
    <property type="entry name" value="MEDIATOR OF RNA POLYMERASE II TRANSCRIPTION SUBUNIT 15A-RELATED"/>
    <property type="match status" value="1"/>
</dbReference>
<reference evidence="3 4" key="1">
    <citation type="journal article" date="2022" name="Cell">
        <title>Repeat-based holocentromeres influence genome architecture and karyotype evolution.</title>
        <authorList>
            <person name="Hofstatter P.G."/>
            <person name="Thangavel G."/>
            <person name="Lux T."/>
            <person name="Neumann P."/>
            <person name="Vondrak T."/>
            <person name="Novak P."/>
            <person name="Zhang M."/>
            <person name="Costa L."/>
            <person name="Castellani M."/>
            <person name="Scott A."/>
            <person name="Toegelov H."/>
            <person name="Fuchs J."/>
            <person name="Mata-Sucre Y."/>
            <person name="Dias Y."/>
            <person name="Vanzela A.L.L."/>
            <person name="Huettel B."/>
            <person name="Almeida C.C.S."/>
            <person name="Simkova H."/>
            <person name="Souza G."/>
            <person name="Pedrosa-Harand A."/>
            <person name="Macas J."/>
            <person name="Mayer K.F.X."/>
            <person name="Houben A."/>
            <person name="Marques A."/>
        </authorList>
    </citation>
    <scope>NUCLEOTIDE SEQUENCE [LARGE SCALE GENOMIC DNA]</scope>
    <source>
        <strain evidence="3">RhyTen1mFocal</strain>
    </source>
</reference>
<comment type="caution">
    <text evidence="3">The sequence shown here is derived from an EMBL/GenBank/DDBJ whole genome shotgun (WGS) entry which is preliminary data.</text>
</comment>
<dbReference type="PANTHER" id="PTHR33137">
    <property type="entry name" value="MEDIATOR OF RNA POLYMERASE II TRANSCRIPTION SUBUNIT 15A-RELATED"/>
    <property type="match status" value="1"/>
</dbReference>
<sequence>MPPGGLSSAAVKDIWSVLTLDDRLAMAKCQRQVEDLIHPDMGAGTSANASPPTKKMKRDTRAMPLDSNNNYGFLPESDSVTDNLKASIPDTSELQPAAISLSKGLKTKMRNALLEEIREINVILIDTELTLKEEDGDLIDESGETILVKCTYNAVSLSPGLRAHFASLQLSPILPLMLLIPAGYPKCSPVILNKLLDKQRDLDNFSTRARSMFNNTTKGLSQFMSLKEIALTWDACARKVIQEAIDLPVRVGWGAYTRLTAELTSF</sequence>
<dbReference type="Proteomes" id="UP001210211">
    <property type="component" value="Unassembled WGS sequence"/>
</dbReference>